<evidence type="ECO:0000256" key="6">
    <source>
        <dbReference type="ARBA" id="ARBA00022679"/>
    </source>
</evidence>
<dbReference type="EMBL" id="BJYY01000013">
    <property type="protein sequence ID" value="GEO34019.1"/>
    <property type="molecule type" value="Genomic_DNA"/>
</dbReference>
<comment type="similarity">
    <text evidence="2 10">Belongs to the disproportionating enzyme family.</text>
</comment>
<evidence type="ECO:0000256" key="2">
    <source>
        <dbReference type="ARBA" id="ARBA00005684"/>
    </source>
</evidence>
<accession>A0A512DC12</accession>
<comment type="caution">
    <text evidence="12">The sequence shown here is derived from an EMBL/GenBank/DDBJ whole genome shotgun (WGS) entry which is preliminary data.</text>
</comment>
<keyword evidence="6 10" id="KW-0808">Transferase</keyword>
<protein>
    <recommendedName>
        <fullName evidence="4 10">4-alpha-glucanotransferase</fullName>
        <ecNumber evidence="3 10">2.4.1.25</ecNumber>
    </recommendedName>
    <alternativeName>
        <fullName evidence="8 10">Amylomaltase</fullName>
    </alternativeName>
    <alternativeName>
        <fullName evidence="9 10">Disproportionating enzyme</fullName>
    </alternativeName>
</protein>
<evidence type="ECO:0000256" key="10">
    <source>
        <dbReference type="RuleBase" id="RU361207"/>
    </source>
</evidence>
<proteinExistence type="inferred from homology"/>
<dbReference type="OrthoDB" id="9811841at2"/>
<dbReference type="EC" id="2.4.1.25" evidence="3 10"/>
<dbReference type="Pfam" id="PF21226">
    <property type="entry name" value="MalQ_N"/>
    <property type="match status" value="1"/>
</dbReference>
<evidence type="ECO:0000256" key="1">
    <source>
        <dbReference type="ARBA" id="ARBA00000439"/>
    </source>
</evidence>
<dbReference type="GO" id="GO:0005975">
    <property type="term" value="P:carbohydrate metabolic process"/>
    <property type="evidence" value="ECO:0007669"/>
    <property type="project" value="InterPro"/>
</dbReference>
<keyword evidence="13" id="KW-1185">Reference proteome</keyword>
<evidence type="ECO:0000259" key="11">
    <source>
        <dbReference type="Pfam" id="PF21226"/>
    </source>
</evidence>
<name>A0A512DC12_9CELL</name>
<dbReference type="RefSeq" id="WP_146902928.1">
    <property type="nucleotide sequence ID" value="NZ_BAAARM010000003.1"/>
</dbReference>
<dbReference type="Proteomes" id="UP000321181">
    <property type="component" value="Unassembled WGS sequence"/>
</dbReference>
<evidence type="ECO:0000313" key="13">
    <source>
        <dbReference type="Proteomes" id="UP000321181"/>
    </source>
</evidence>
<evidence type="ECO:0000256" key="3">
    <source>
        <dbReference type="ARBA" id="ARBA00012560"/>
    </source>
</evidence>
<comment type="catalytic activity">
    <reaction evidence="1 10">
        <text>Transfers a segment of a (1-&gt;4)-alpha-D-glucan to a new position in an acceptor, which may be glucose or a (1-&gt;4)-alpha-D-glucan.</text>
        <dbReference type="EC" id="2.4.1.25"/>
    </reaction>
</comment>
<sequence>MPEPTPPVPDALVQLATTYGITTEYESFFGNQETVSATTLVALLEAMGVDASSPERIDVSLAHAKDEPWRRVLPPVVVVRERQTPRVPVHVTHGDPVDVWLELDPEAGGGRRRMTQLDEYTEPRTVDGRLVGRATFQLPGDLPLGWHTLHATGPSGDARCVVVVTPERLELPPHLEAERAWGFMAQLYSVRSAASWGVGDLADLAEIMRLAGNRCGADFVLINPLHAGEVIAPMSPSPYLPTTRRFVNPLYIRPEDIRETAYLSAADRSLVEWAGEPVRTGGTDTGPIDRDAAWTAKKSALEVVFAAPRSAARQDAFDRFRADQGEGLESFALWAALCEEHGQPGEWPQGAHDLSSPFIARARTELAERVSFHCWLQWVADEQLAAAQRAAREGGMRIGVMHDLAVGVHPEGADSWALRDVLARHVGVGAPPDMYNQQGQNWSQPPWRPDALARAGYLPYRDMLRTVLRHAGAIRIDHILGLFRLWWIPDGSSPDQGAYVKYDHDALVGILCLEAARAGAVVIGEDLGLVEPWVRGYLAERGVLGTSVLWFEQDAGKPLPPEKYRRLALATVTTHDLPPTAGYLADEHVAIRERLGLLTEPAAVVRRQAQDERDSFIDLLDDRGLLSDDPSEREIVEALHRLILRTPSVLVGVALVDAVGERRAQNVPGTSDEYPNWRVPLADGVGNLVTVDELFDNPRLRSLVAALQKG</sequence>
<feature type="domain" description="MalQ N-terminal beta-sandwich" evidence="11">
    <location>
        <begin position="73"/>
        <end position="166"/>
    </location>
</feature>
<evidence type="ECO:0000256" key="8">
    <source>
        <dbReference type="ARBA" id="ARBA00031423"/>
    </source>
</evidence>
<dbReference type="Pfam" id="PF02446">
    <property type="entry name" value="Glyco_hydro_77"/>
    <property type="match status" value="1"/>
</dbReference>
<keyword evidence="5 10" id="KW-0328">Glycosyltransferase</keyword>
<dbReference type="InterPro" id="IPR017853">
    <property type="entry name" value="GH"/>
</dbReference>
<evidence type="ECO:0000256" key="5">
    <source>
        <dbReference type="ARBA" id="ARBA00022676"/>
    </source>
</evidence>
<evidence type="ECO:0000313" key="12">
    <source>
        <dbReference type="EMBL" id="GEO34019.1"/>
    </source>
</evidence>
<dbReference type="PANTHER" id="PTHR32438:SF5">
    <property type="entry name" value="4-ALPHA-GLUCANOTRANSFERASE DPE1, CHLOROPLASTIC_AMYLOPLASTIC"/>
    <property type="match status" value="1"/>
</dbReference>
<dbReference type="GO" id="GO:0004134">
    <property type="term" value="F:4-alpha-glucanotransferase activity"/>
    <property type="evidence" value="ECO:0007669"/>
    <property type="project" value="UniProtKB-EC"/>
</dbReference>
<evidence type="ECO:0000256" key="4">
    <source>
        <dbReference type="ARBA" id="ARBA00020295"/>
    </source>
</evidence>
<dbReference type="InterPro" id="IPR003385">
    <property type="entry name" value="Glyco_hydro_77"/>
</dbReference>
<evidence type="ECO:0000256" key="9">
    <source>
        <dbReference type="ARBA" id="ARBA00031501"/>
    </source>
</evidence>
<organism evidence="12 13">
    <name type="scientific">Cellulomonas aerilata</name>
    <dbReference type="NCBI Taxonomy" id="515326"/>
    <lineage>
        <taxon>Bacteria</taxon>
        <taxon>Bacillati</taxon>
        <taxon>Actinomycetota</taxon>
        <taxon>Actinomycetes</taxon>
        <taxon>Micrococcales</taxon>
        <taxon>Cellulomonadaceae</taxon>
        <taxon>Cellulomonas</taxon>
    </lineage>
</organism>
<dbReference type="PANTHER" id="PTHR32438">
    <property type="entry name" value="4-ALPHA-GLUCANOTRANSFERASE DPE1, CHLOROPLASTIC/AMYLOPLASTIC"/>
    <property type="match status" value="1"/>
</dbReference>
<evidence type="ECO:0000256" key="7">
    <source>
        <dbReference type="ARBA" id="ARBA00023277"/>
    </source>
</evidence>
<gene>
    <name evidence="12" type="primary">malQ_2</name>
    <name evidence="12" type="ORF">CAE01nite_17440</name>
</gene>
<reference evidence="12 13" key="1">
    <citation type="submission" date="2019-07" db="EMBL/GenBank/DDBJ databases">
        <title>Whole genome shotgun sequence of Cellulomonas aerilata NBRC 106308.</title>
        <authorList>
            <person name="Hosoyama A."/>
            <person name="Uohara A."/>
            <person name="Ohji S."/>
            <person name="Ichikawa N."/>
        </authorList>
    </citation>
    <scope>NUCLEOTIDE SEQUENCE [LARGE SCALE GENOMIC DNA]</scope>
    <source>
        <strain evidence="12 13">NBRC 106308</strain>
    </source>
</reference>
<keyword evidence="7 10" id="KW-0119">Carbohydrate metabolism</keyword>
<dbReference type="InterPro" id="IPR048458">
    <property type="entry name" value="MalQ_N"/>
</dbReference>
<dbReference type="SUPFAM" id="SSF51445">
    <property type="entry name" value="(Trans)glycosidases"/>
    <property type="match status" value="1"/>
</dbReference>
<dbReference type="NCBIfam" id="TIGR00217">
    <property type="entry name" value="malQ"/>
    <property type="match status" value="1"/>
</dbReference>
<dbReference type="AlphaFoldDB" id="A0A512DC12"/>
<dbReference type="Gene3D" id="3.20.20.80">
    <property type="entry name" value="Glycosidases"/>
    <property type="match status" value="1"/>
</dbReference>